<sequence>MSNVLIVHAHHEPGGFSSAMAAEAARVLAAQGHQVTFTDLHAMNFQPVSDRRNFTTVADPAHLKQQREEAHASTHDGFTPEIEAEIRKLEQADLLIFSFPLWWFGMPAILKGWVDRVFAFQRIYSRGRWYENGIGAGKRAMVLLTTGGAAAQYGHGGLHPTLDTVLAPVHRGVFWFNGFSPLPPFVAWEAAHVTDDIRRRWLSDLGSRLETIFTGPVLRFPRSADFDPETALDTVPRFMVTVRHASTPDDAPAGKIPAETSALHSLLSEGKLISAQFPPKDTAPSDWRGFLLFRERDAESVLALCRNLPLAPWLDFEITPIEASLAL</sequence>
<dbReference type="RefSeq" id="WP_211634483.1">
    <property type="nucleotide sequence ID" value="NZ_CP073100.1"/>
</dbReference>
<gene>
    <name evidence="4" type="ORF">KBB96_09625</name>
</gene>
<reference evidence="4" key="1">
    <citation type="submission" date="2021-04" db="EMBL/GenBank/DDBJ databases">
        <title>Luteolibacter sp. 32A isolated from the skin of an Anderson's salamander (Ambystoma andersonii).</title>
        <authorList>
            <person name="Spergser J."/>
            <person name="Busse H.-J."/>
        </authorList>
    </citation>
    <scope>NUCLEOTIDE SEQUENCE</scope>
    <source>
        <strain evidence="4">32A</strain>
    </source>
</reference>
<feature type="domain" description="Flavodoxin-like fold" evidence="3">
    <location>
        <begin position="3"/>
        <end position="194"/>
    </location>
</feature>
<dbReference type="InterPro" id="IPR051545">
    <property type="entry name" value="NAD(P)H_dehydrogenase_qn"/>
</dbReference>
<keyword evidence="5" id="KW-1185">Reference proteome</keyword>
<dbReference type="SUPFAM" id="SSF52218">
    <property type="entry name" value="Flavoproteins"/>
    <property type="match status" value="1"/>
</dbReference>
<dbReference type="GO" id="GO:0005829">
    <property type="term" value="C:cytosol"/>
    <property type="evidence" value="ECO:0007669"/>
    <property type="project" value="TreeGrafter"/>
</dbReference>
<dbReference type="InterPro" id="IPR003680">
    <property type="entry name" value="Flavodoxin_fold"/>
</dbReference>
<dbReference type="GO" id="GO:0003955">
    <property type="term" value="F:NAD(P)H dehydrogenase (quinone) activity"/>
    <property type="evidence" value="ECO:0007669"/>
    <property type="project" value="TreeGrafter"/>
</dbReference>
<dbReference type="Proteomes" id="UP000676169">
    <property type="component" value="Chromosome"/>
</dbReference>
<evidence type="ECO:0000256" key="2">
    <source>
        <dbReference type="ARBA" id="ARBA00023002"/>
    </source>
</evidence>
<comment type="similarity">
    <text evidence="1">Belongs to the NAD(P)H dehydrogenase (quinone) family.</text>
</comment>
<dbReference type="PANTHER" id="PTHR10204:SF34">
    <property type="entry name" value="NAD(P)H DEHYDROGENASE [QUINONE] 1 ISOFORM 1"/>
    <property type="match status" value="1"/>
</dbReference>
<dbReference type="InterPro" id="IPR029039">
    <property type="entry name" value="Flavoprotein-like_sf"/>
</dbReference>
<dbReference type="Pfam" id="PF02525">
    <property type="entry name" value="Flavodoxin_2"/>
    <property type="match status" value="1"/>
</dbReference>
<evidence type="ECO:0000259" key="3">
    <source>
        <dbReference type="Pfam" id="PF02525"/>
    </source>
</evidence>
<name>A0A975PGW3_9BACT</name>
<proteinExistence type="inferred from homology"/>
<dbReference type="EMBL" id="CP073100">
    <property type="protein sequence ID" value="QUE53139.1"/>
    <property type="molecule type" value="Genomic_DNA"/>
</dbReference>
<organism evidence="4 5">
    <name type="scientific">Luteolibacter ambystomatis</name>
    <dbReference type="NCBI Taxonomy" id="2824561"/>
    <lineage>
        <taxon>Bacteria</taxon>
        <taxon>Pseudomonadati</taxon>
        <taxon>Verrucomicrobiota</taxon>
        <taxon>Verrucomicrobiia</taxon>
        <taxon>Verrucomicrobiales</taxon>
        <taxon>Verrucomicrobiaceae</taxon>
        <taxon>Luteolibacter</taxon>
    </lineage>
</organism>
<dbReference type="AlphaFoldDB" id="A0A975PGW3"/>
<accession>A0A975PGW3</accession>
<keyword evidence="2" id="KW-0560">Oxidoreductase</keyword>
<protein>
    <submittedName>
        <fullName evidence="4">NAD(P)H-dependent oxidoreductase</fullName>
    </submittedName>
</protein>
<dbReference type="PANTHER" id="PTHR10204">
    <property type="entry name" value="NAD P H OXIDOREDUCTASE-RELATED"/>
    <property type="match status" value="1"/>
</dbReference>
<evidence type="ECO:0000313" key="5">
    <source>
        <dbReference type="Proteomes" id="UP000676169"/>
    </source>
</evidence>
<evidence type="ECO:0000313" key="4">
    <source>
        <dbReference type="EMBL" id="QUE53139.1"/>
    </source>
</evidence>
<dbReference type="Gene3D" id="3.40.50.360">
    <property type="match status" value="1"/>
</dbReference>
<dbReference type="Gene3D" id="3.30.70.1060">
    <property type="entry name" value="Dimeric alpha+beta barrel"/>
    <property type="match status" value="1"/>
</dbReference>
<dbReference type="KEGG" id="lamb:KBB96_09625"/>
<evidence type="ECO:0000256" key="1">
    <source>
        <dbReference type="ARBA" id="ARBA00006252"/>
    </source>
</evidence>